<evidence type="ECO:0000256" key="3">
    <source>
        <dbReference type="ARBA" id="ARBA00022692"/>
    </source>
</evidence>
<keyword evidence="5 6" id="KW-0472">Membrane</keyword>
<name>A0A1H3B927_9RHOB</name>
<keyword evidence="9" id="KW-1185">Reference proteome</keyword>
<organism evidence="8 9">
    <name type="scientific">Litoreibacter albidus</name>
    <dbReference type="NCBI Taxonomy" id="670155"/>
    <lineage>
        <taxon>Bacteria</taxon>
        <taxon>Pseudomonadati</taxon>
        <taxon>Pseudomonadota</taxon>
        <taxon>Alphaproteobacteria</taxon>
        <taxon>Rhodobacterales</taxon>
        <taxon>Roseobacteraceae</taxon>
        <taxon>Litoreibacter</taxon>
    </lineage>
</organism>
<feature type="transmembrane region" description="Helical" evidence="6">
    <location>
        <begin position="148"/>
        <end position="168"/>
    </location>
</feature>
<keyword evidence="4 6" id="KW-1133">Transmembrane helix</keyword>
<feature type="transmembrane region" description="Helical" evidence="6">
    <location>
        <begin position="78"/>
        <end position="96"/>
    </location>
</feature>
<evidence type="ECO:0000256" key="6">
    <source>
        <dbReference type="SAM" id="Phobius"/>
    </source>
</evidence>
<dbReference type="AlphaFoldDB" id="A0A1H3B927"/>
<feature type="transmembrane region" description="Helical" evidence="6">
    <location>
        <begin position="40"/>
        <end position="58"/>
    </location>
</feature>
<dbReference type="Pfam" id="PF00892">
    <property type="entry name" value="EamA"/>
    <property type="match status" value="2"/>
</dbReference>
<evidence type="ECO:0000256" key="2">
    <source>
        <dbReference type="ARBA" id="ARBA00009853"/>
    </source>
</evidence>
<gene>
    <name evidence="8" type="ORF">SAMN04488001_3097</name>
</gene>
<comment type="subcellular location">
    <subcellularLocation>
        <location evidence="1">Membrane</location>
        <topology evidence="1">Multi-pass membrane protein</topology>
    </subcellularLocation>
</comment>
<evidence type="ECO:0000259" key="7">
    <source>
        <dbReference type="Pfam" id="PF00892"/>
    </source>
</evidence>
<accession>A0A1H3B927</accession>
<evidence type="ECO:0000256" key="5">
    <source>
        <dbReference type="ARBA" id="ARBA00023136"/>
    </source>
</evidence>
<proteinExistence type="inferred from homology"/>
<feature type="transmembrane region" description="Helical" evidence="6">
    <location>
        <begin position="180"/>
        <end position="199"/>
    </location>
</feature>
<dbReference type="GO" id="GO:0016020">
    <property type="term" value="C:membrane"/>
    <property type="evidence" value="ECO:0007669"/>
    <property type="project" value="UniProtKB-SubCell"/>
</dbReference>
<dbReference type="Proteomes" id="UP000199441">
    <property type="component" value="Unassembled WGS sequence"/>
</dbReference>
<evidence type="ECO:0000313" key="8">
    <source>
        <dbReference type="EMBL" id="SDX38452.1"/>
    </source>
</evidence>
<keyword evidence="3 6" id="KW-0812">Transmembrane</keyword>
<dbReference type="RefSeq" id="WP_244508654.1">
    <property type="nucleotide sequence ID" value="NZ_FNOI01000006.1"/>
</dbReference>
<evidence type="ECO:0000256" key="1">
    <source>
        <dbReference type="ARBA" id="ARBA00004141"/>
    </source>
</evidence>
<dbReference type="InterPro" id="IPR037185">
    <property type="entry name" value="EmrE-like"/>
</dbReference>
<feature type="transmembrane region" description="Helical" evidence="6">
    <location>
        <begin position="266"/>
        <end position="284"/>
    </location>
</feature>
<dbReference type="PANTHER" id="PTHR22911">
    <property type="entry name" value="ACYL-MALONYL CONDENSING ENZYME-RELATED"/>
    <property type="match status" value="1"/>
</dbReference>
<evidence type="ECO:0000313" key="9">
    <source>
        <dbReference type="Proteomes" id="UP000199441"/>
    </source>
</evidence>
<feature type="domain" description="EamA" evidence="7">
    <location>
        <begin position="153"/>
        <end position="283"/>
    </location>
</feature>
<comment type="similarity">
    <text evidence="2">Belongs to the drug/metabolite transporter (DMT) superfamily. 10 TMS drug/metabolite exporter (DME) (TC 2.A.7.3) family.</text>
</comment>
<feature type="domain" description="EamA" evidence="7">
    <location>
        <begin position="9"/>
        <end position="141"/>
    </location>
</feature>
<feature type="transmembrane region" description="Helical" evidence="6">
    <location>
        <begin position="126"/>
        <end position="142"/>
    </location>
</feature>
<dbReference type="PANTHER" id="PTHR22911:SF6">
    <property type="entry name" value="SOLUTE CARRIER FAMILY 35 MEMBER G1"/>
    <property type="match status" value="1"/>
</dbReference>
<protein>
    <submittedName>
        <fullName evidence="8">EamA-like transporter family protein</fullName>
    </submittedName>
</protein>
<dbReference type="InterPro" id="IPR000620">
    <property type="entry name" value="EamA_dom"/>
</dbReference>
<sequence length="292" mass="30466">MTLRSANLTGSLLMVTAMAIFAVEDAFVKAAATVLPVGQTMVIFGLGGAAIFAAVALITKERLYTADVISRPMRIRVVFEIFGRLFYVLALALTPLSSATVILQATPLVVVAGAALIFGEQVGWRRWLAIAVGLIGVLVIIRPGADSFSALSILAVIGMLGFAGRDLASRAAPAALSTSILGLYGFLALAFSGGLYAVWQGQAFVAPDPQTCLYLLGAIGAGVAAYACLMKAMRTGEVSAVTPFRYTRLLFGIAIGLAVFGETLTAPMIIGSGLIVLSGLFIMWRGKQVAQD</sequence>
<dbReference type="SUPFAM" id="SSF103481">
    <property type="entry name" value="Multidrug resistance efflux transporter EmrE"/>
    <property type="match status" value="2"/>
</dbReference>
<dbReference type="EMBL" id="FNOI01000006">
    <property type="protein sequence ID" value="SDX38452.1"/>
    <property type="molecule type" value="Genomic_DNA"/>
</dbReference>
<dbReference type="STRING" id="670155.SAMN04488001_3097"/>
<feature type="transmembrane region" description="Helical" evidence="6">
    <location>
        <begin position="211"/>
        <end position="229"/>
    </location>
</feature>
<evidence type="ECO:0000256" key="4">
    <source>
        <dbReference type="ARBA" id="ARBA00022989"/>
    </source>
</evidence>
<reference evidence="9" key="1">
    <citation type="submission" date="2016-10" db="EMBL/GenBank/DDBJ databases">
        <authorList>
            <person name="Varghese N."/>
            <person name="Submissions S."/>
        </authorList>
    </citation>
    <scope>NUCLEOTIDE SEQUENCE [LARGE SCALE GENOMIC DNA]</scope>
    <source>
        <strain evidence="9">DSM 26922</strain>
    </source>
</reference>
<dbReference type="Gene3D" id="1.10.3730.20">
    <property type="match status" value="2"/>
</dbReference>